<feature type="transmembrane region" description="Helical" evidence="1">
    <location>
        <begin position="58"/>
        <end position="81"/>
    </location>
</feature>
<dbReference type="AlphaFoldDB" id="A0A565C4L5"/>
<keyword evidence="1" id="KW-0472">Membrane</keyword>
<reference evidence="3" key="1">
    <citation type="submission" date="2019-07" db="EMBL/GenBank/DDBJ databases">
        <authorList>
            <person name="Dittberner H."/>
        </authorList>
    </citation>
    <scope>NUCLEOTIDE SEQUENCE [LARGE SCALE GENOMIC DNA]</scope>
</reference>
<keyword evidence="4" id="KW-1185">Reference proteome</keyword>
<evidence type="ECO:0000256" key="1">
    <source>
        <dbReference type="SAM" id="Phobius"/>
    </source>
</evidence>
<evidence type="ECO:0000256" key="2">
    <source>
        <dbReference type="SAM" id="SignalP"/>
    </source>
</evidence>
<organism evidence="3 4">
    <name type="scientific">Arabis nemorensis</name>
    <dbReference type="NCBI Taxonomy" id="586526"/>
    <lineage>
        <taxon>Eukaryota</taxon>
        <taxon>Viridiplantae</taxon>
        <taxon>Streptophyta</taxon>
        <taxon>Embryophyta</taxon>
        <taxon>Tracheophyta</taxon>
        <taxon>Spermatophyta</taxon>
        <taxon>Magnoliopsida</taxon>
        <taxon>eudicotyledons</taxon>
        <taxon>Gunneridae</taxon>
        <taxon>Pentapetalae</taxon>
        <taxon>rosids</taxon>
        <taxon>malvids</taxon>
        <taxon>Brassicales</taxon>
        <taxon>Brassicaceae</taxon>
        <taxon>Arabideae</taxon>
        <taxon>Arabis</taxon>
    </lineage>
</organism>
<keyword evidence="2" id="KW-0732">Signal</keyword>
<accession>A0A565C4L5</accession>
<evidence type="ECO:0000313" key="3">
    <source>
        <dbReference type="EMBL" id="VVB08596.1"/>
    </source>
</evidence>
<proteinExistence type="predicted"/>
<dbReference type="Proteomes" id="UP000489600">
    <property type="component" value="Unassembled WGS sequence"/>
</dbReference>
<sequence length="111" mass="12719">MDIFSPRRFSSSSTVLLLQSSILVVVRVLGTSYAHDGEDFDFRDSAAAMLFRQHRWEKYCAVASFSVTPSLFVLVFCPFGLRCWIWMASPSSRCWFIRAIFGFGNFNELRG</sequence>
<protein>
    <submittedName>
        <fullName evidence="3">Uncharacterized protein</fullName>
    </submittedName>
</protein>
<keyword evidence="1" id="KW-1133">Transmembrane helix</keyword>
<feature type="chain" id="PRO_5021900126" evidence="2">
    <location>
        <begin position="31"/>
        <end position="111"/>
    </location>
</feature>
<name>A0A565C4L5_9BRAS</name>
<feature type="signal peptide" evidence="2">
    <location>
        <begin position="1"/>
        <end position="30"/>
    </location>
</feature>
<gene>
    <name evidence="3" type="ORF">ANE_LOCUS19040</name>
</gene>
<dbReference type="EMBL" id="CABITT030000006">
    <property type="protein sequence ID" value="VVB08596.1"/>
    <property type="molecule type" value="Genomic_DNA"/>
</dbReference>
<keyword evidence="1" id="KW-0812">Transmembrane</keyword>
<comment type="caution">
    <text evidence="3">The sequence shown here is derived from an EMBL/GenBank/DDBJ whole genome shotgun (WGS) entry which is preliminary data.</text>
</comment>
<evidence type="ECO:0000313" key="4">
    <source>
        <dbReference type="Proteomes" id="UP000489600"/>
    </source>
</evidence>